<dbReference type="EMBL" id="MKIE01000004">
    <property type="protein sequence ID" value="OHW62329.1"/>
    <property type="molecule type" value="Genomic_DNA"/>
</dbReference>
<keyword evidence="9" id="KW-1133">Transmembrane helix</keyword>
<comment type="caution">
    <text evidence="12">The sequence shown here is derived from an EMBL/GenBank/DDBJ whole genome shotgun (WGS) entry which is preliminary data.</text>
</comment>
<keyword evidence="7" id="KW-0902">Two-component regulatory system</keyword>
<dbReference type="STRING" id="39480.EUAN_13990"/>
<keyword evidence="9" id="KW-0812">Transmembrane</keyword>
<comment type="catalytic activity">
    <reaction evidence="1">
        <text>ATP + protein L-histidine = ADP + protein N-phospho-L-histidine.</text>
        <dbReference type="EC" id="2.7.13.3"/>
    </reaction>
</comment>
<dbReference type="Pfam" id="PF00512">
    <property type="entry name" value="HisKA"/>
    <property type="match status" value="1"/>
</dbReference>
<dbReference type="PROSITE" id="PS50885">
    <property type="entry name" value="HAMP"/>
    <property type="match status" value="1"/>
</dbReference>
<reference evidence="12 13" key="1">
    <citation type="submission" date="2016-09" db="EMBL/GenBank/DDBJ databases">
        <title>Genome sequence of Eubacterium angustum.</title>
        <authorList>
            <person name="Poehlein A."/>
            <person name="Daniel R."/>
        </authorList>
    </citation>
    <scope>NUCLEOTIDE SEQUENCE [LARGE SCALE GENOMIC DNA]</scope>
    <source>
        <strain evidence="12 13">DSM 1989</strain>
    </source>
</reference>
<evidence type="ECO:0000256" key="4">
    <source>
        <dbReference type="ARBA" id="ARBA00022553"/>
    </source>
</evidence>
<protein>
    <recommendedName>
        <fullName evidence="3">histidine kinase</fullName>
        <ecNumber evidence="3">2.7.13.3</ecNumber>
    </recommendedName>
</protein>
<dbReference type="InterPro" id="IPR050351">
    <property type="entry name" value="BphY/WalK/GraS-like"/>
</dbReference>
<evidence type="ECO:0000256" key="3">
    <source>
        <dbReference type="ARBA" id="ARBA00012438"/>
    </source>
</evidence>
<dbReference type="InterPro" id="IPR003661">
    <property type="entry name" value="HisK_dim/P_dom"/>
</dbReference>
<dbReference type="Gene3D" id="1.10.287.130">
    <property type="match status" value="1"/>
</dbReference>
<evidence type="ECO:0000256" key="8">
    <source>
        <dbReference type="ARBA" id="ARBA00023136"/>
    </source>
</evidence>
<evidence type="ECO:0000313" key="13">
    <source>
        <dbReference type="Proteomes" id="UP000180254"/>
    </source>
</evidence>
<evidence type="ECO:0000256" key="6">
    <source>
        <dbReference type="ARBA" id="ARBA00022777"/>
    </source>
</evidence>
<gene>
    <name evidence="12" type="primary">yycG_2</name>
    <name evidence="12" type="ORF">EUAN_13990</name>
</gene>
<dbReference type="SUPFAM" id="SSF55874">
    <property type="entry name" value="ATPase domain of HSP90 chaperone/DNA topoisomerase II/histidine kinase"/>
    <property type="match status" value="1"/>
</dbReference>
<comment type="subcellular location">
    <subcellularLocation>
        <location evidence="2">Membrane</location>
    </subcellularLocation>
</comment>
<evidence type="ECO:0000313" key="12">
    <source>
        <dbReference type="EMBL" id="OHW62329.1"/>
    </source>
</evidence>
<dbReference type="SMART" id="SM00388">
    <property type="entry name" value="HisKA"/>
    <property type="match status" value="1"/>
</dbReference>
<dbReference type="InterPro" id="IPR003660">
    <property type="entry name" value="HAMP_dom"/>
</dbReference>
<dbReference type="SUPFAM" id="SSF47384">
    <property type="entry name" value="Homodimeric domain of signal transducing histidine kinase"/>
    <property type="match status" value="1"/>
</dbReference>
<dbReference type="InterPro" id="IPR036890">
    <property type="entry name" value="HATPase_C_sf"/>
</dbReference>
<dbReference type="EC" id="2.7.13.3" evidence="3"/>
<feature type="domain" description="HAMP" evidence="11">
    <location>
        <begin position="204"/>
        <end position="256"/>
    </location>
</feature>
<dbReference type="InterPro" id="IPR005467">
    <property type="entry name" value="His_kinase_dom"/>
</dbReference>
<dbReference type="PANTHER" id="PTHR45453:SF1">
    <property type="entry name" value="PHOSPHATE REGULON SENSOR PROTEIN PHOR"/>
    <property type="match status" value="1"/>
</dbReference>
<dbReference type="GO" id="GO:0000155">
    <property type="term" value="F:phosphorelay sensor kinase activity"/>
    <property type="evidence" value="ECO:0007669"/>
    <property type="project" value="InterPro"/>
</dbReference>
<evidence type="ECO:0000256" key="7">
    <source>
        <dbReference type="ARBA" id="ARBA00023012"/>
    </source>
</evidence>
<feature type="transmembrane region" description="Helical" evidence="9">
    <location>
        <begin position="12"/>
        <end position="30"/>
    </location>
</feature>
<dbReference type="InterPro" id="IPR003594">
    <property type="entry name" value="HATPase_dom"/>
</dbReference>
<keyword evidence="5 12" id="KW-0808">Transferase</keyword>
<dbReference type="FunFam" id="3.30.565.10:FF:000006">
    <property type="entry name" value="Sensor histidine kinase WalK"/>
    <property type="match status" value="1"/>
</dbReference>
<proteinExistence type="predicted"/>
<feature type="domain" description="Histidine kinase" evidence="10">
    <location>
        <begin position="264"/>
        <end position="478"/>
    </location>
</feature>
<organism evidence="12 13">
    <name type="scientific">Andreesenia angusta</name>
    <dbReference type="NCBI Taxonomy" id="39480"/>
    <lineage>
        <taxon>Bacteria</taxon>
        <taxon>Bacillati</taxon>
        <taxon>Bacillota</taxon>
        <taxon>Tissierellia</taxon>
        <taxon>Tissierellales</taxon>
        <taxon>Gottschalkiaceae</taxon>
        <taxon>Andreesenia</taxon>
    </lineage>
</organism>
<dbReference type="Gene3D" id="6.10.340.10">
    <property type="match status" value="1"/>
</dbReference>
<dbReference type="GO" id="GO:0016036">
    <property type="term" value="P:cellular response to phosphate starvation"/>
    <property type="evidence" value="ECO:0007669"/>
    <property type="project" value="TreeGrafter"/>
</dbReference>
<dbReference type="PANTHER" id="PTHR45453">
    <property type="entry name" value="PHOSPHATE REGULON SENSOR PROTEIN PHOR"/>
    <property type="match status" value="1"/>
</dbReference>
<dbReference type="Gene3D" id="3.30.565.10">
    <property type="entry name" value="Histidine kinase-like ATPase, C-terminal domain"/>
    <property type="match status" value="1"/>
</dbReference>
<dbReference type="CDD" id="cd00082">
    <property type="entry name" value="HisKA"/>
    <property type="match status" value="1"/>
</dbReference>
<evidence type="ECO:0000256" key="5">
    <source>
        <dbReference type="ARBA" id="ARBA00022679"/>
    </source>
</evidence>
<evidence type="ECO:0000256" key="1">
    <source>
        <dbReference type="ARBA" id="ARBA00000085"/>
    </source>
</evidence>
<dbReference type="GO" id="GO:0005886">
    <property type="term" value="C:plasma membrane"/>
    <property type="evidence" value="ECO:0007669"/>
    <property type="project" value="TreeGrafter"/>
</dbReference>
<accession>A0A1S1V9C4</accession>
<keyword evidence="4" id="KW-0597">Phosphoprotein</keyword>
<dbReference type="AlphaFoldDB" id="A0A1S1V9C4"/>
<keyword evidence="13" id="KW-1185">Reference proteome</keyword>
<sequence length="480" mass="53508">MRRKELSIKWKLILYLTCFVMFITAILWVVQTVFLDEFYERIKVKSVLETAEYVESEFESENLEAIVDEVSLQEEVSVSIVGQDGSLFIRSDRSHDSVLEKLSSEEIGKIYMQAVESEEGVLKSYQFLKPEPLGVREEAPQKGEVKSIVYANVVEDSSGQKQMLFVDSVITPIDTTVSTLRTQLLYVTGMLVVAAAGLAILLSKKIADPLMRINDAAKTIVDAGQDVRFEGSGYREVVELGDTLNSAVEELSKAEKLQRELVANISHDLKTPLTMIIGYSEAMRDLPGENTPENMQVVIDEANRLNRLVTDVLSISKIQSGTESLELTRVNLTELIERTIDRCSKLTESKGYSIEFLAEEDAWVYADELKISQVIYNLLGNAITHTGEDNRIKVVQSISKDKVKVSVVDSGEGIPKDQLGNIWERYYKLDKVHKRARIGTGLGLSIVKSVVEMHGGSCGVDSEEGKGSEFWFELGGGKLE</sequence>
<keyword evidence="8 9" id="KW-0472">Membrane</keyword>
<dbReference type="CDD" id="cd00075">
    <property type="entry name" value="HATPase"/>
    <property type="match status" value="1"/>
</dbReference>
<dbReference type="PRINTS" id="PR00344">
    <property type="entry name" value="BCTRLSENSOR"/>
</dbReference>
<dbReference type="PROSITE" id="PS50109">
    <property type="entry name" value="HIS_KIN"/>
    <property type="match status" value="1"/>
</dbReference>
<evidence type="ECO:0000256" key="9">
    <source>
        <dbReference type="SAM" id="Phobius"/>
    </source>
</evidence>
<evidence type="ECO:0000256" key="2">
    <source>
        <dbReference type="ARBA" id="ARBA00004370"/>
    </source>
</evidence>
<dbReference type="FunFam" id="1.10.287.130:FF:000001">
    <property type="entry name" value="Two-component sensor histidine kinase"/>
    <property type="match status" value="1"/>
</dbReference>
<dbReference type="InterPro" id="IPR036097">
    <property type="entry name" value="HisK_dim/P_sf"/>
</dbReference>
<name>A0A1S1V9C4_9FIRM</name>
<dbReference type="SMART" id="SM00387">
    <property type="entry name" value="HATPase_c"/>
    <property type="match status" value="1"/>
</dbReference>
<dbReference type="GO" id="GO:0004721">
    <property type="term" value="F:phosphoprotein phosphatase activity"/>
    <property type="evidence" value="ECO:0007669"/>
    <property type="project" value="TreeGrafter"/>
</dbReference>
<dbReference type="InterPro" id="IPR004358">
    <property type="entry name" value="Sig_transdc_His_kin-like_C"/>
</dbReference>
<dbReference type="Proteomes" id="UP000180254">
    <property type="component" value="Unassembled WGS sequence"/>
</dbReference>
<evidence type="ECO:0000259" key="11">
    <source>
        <dbReference type="PROSITE" id="PS50885"/>
    </source>
</evidence>
<keyword evidence="6 12" id="KW-0418">Kinase</keyword>
<dbReference type="Pfam" id="PF02518">
    <property type="entry name" value="HATPase_c"/>
    <property type="match status" value="1"/>
</dbReference>
<evidence type="ECO:0000259" key="10">
    <source>
        <dbReference type="PROSITE" id="PS50109"/>
    </source>
</evidence>